<feature type="compositionally biased region" description="Polar residues" evidence="1">
    <location>
        <begin position="8"/>
        <end position="18"/>
    </location>
</feature>
<dbReference type="GO" id="GO:0031204">
    <property type="term" value="P:post-translational protein targeting to membrane, translocation"/>
    <property type="evidence" value="ECO:0007669"/>
    <property type="project" value="InterPro"/>
</dbReference>
<dbReference type="STRING" id="27349.A0A0L6VHA2"/>
<dbReference type="PANTHER" id="PTHR28229:SF1">
    <property type="entry name" value="TRANSLOCATION PROTEIN SEC66"/>
    <property type="match status" value="1"/>
</dbReference>
<dbReference type="AlphaFoldDB" id="A0A0L6VHA2"/>
<dbReference type="EMBL" id="LAVV01006437">
    <property type="protein sequence ID" value="KNZ59932.1"/>
    <property type="molecule type" value="Genomic_DNA"/>
</dbReference>
<feature type="region of interest" description="Disordered" evidence="1">
    <location>
        <begin position="209"/>
        <end position="320"/>
    </location>
</feature>
<keyword evidence="2" id="KW-1133">Transmembrane helix</keyword>
<dbReference type="GO" id="GO:0031207">
    <property type="term" value="C:Sec62/Sec63 complex"/>
    <property type="evidence" value="ECO:0007669"/>
    <property type="project" value="InterPro"/>
</dbReference>
<dbReference type="PANTHER" id="PTHR28229">
    <property type="entry name" value="TRANSLOCATION PROTEIN SEC66"/>
    <property type="match status" value="1"/>
</dbReference>
<dbReference type="VEuPathDB" id="FungiDB:VP01_163g6"/>
<dbReference type="Pfam" id="PF09802">
    <property type="entry name" value="Sec66"/>
    <property type="match status" value="1"/>
</dbReference>
<keyword evidence="2" id="KW-0812">Transmembrane</keyword>
<evidence type="ECO:0000256" key="2">
    <source>
        <dbReference type="SAM" id="Phobius"/>
    </source>
</evidence>
<feature type="transmembrane region" description="Helical" evidence="2">
    <location>
        <begin position="34"/>
        <end position="54"/>
    </location>
</feature>
<organism evidence="3 4">
    <name type="scientific">Puccinia sorghi</name>
    <dbReference type="NCBI Taxonomy" id="27349"/>
    <lineage>
        <taxon>Eukaryota</taxon>
        <taxon>Fungi</taxon>
        <taxon>Dikarya</taxon>
        <taxon>Basidiomycota</taxon>
        <taxon>Pucciniomycotina</taxon>
        <taxon>Pucciniomycetes</taxon>
        <taxon>Pucciniales</taxon>
        <taxon>Pucciniaceae</taxon>
        <taxon>Puccinia</taxon>
    </lineage>
</organism>
<dbReference type="InterPro" id="IPR018624">
    <property type="entry name" value="Sec66"/>
</dbReference>
<feature type="compositionally biased region" description="Low complexity" evidence="1">
    <location>
        <begin position="298"/>
        <end position="308"/>
    </location>
</feature>
<proteinExistence type="predicted"/>
<evidence type="ECO:0000313" key="4">
    <source>
        <dbReference type="Proteomes" id="UP000037035"/>
    </source>
</evidence>
<feature type="compositionally biased region" description="Low complexity" evidence="1">
    <location>
        <begin position="280"/>
        <end position="290"/>
    </location>
</feature>
<gene>
    <name evidence="3" type="ORF">VP01_163g6</name>
</gene>
<dbReference type="Proteomes" id="UP000037035">
    <property type="component" value="Unassembled WGS sequence"/>
</dbReference>
<accession>A0A0L6VHA2</accession>
<feature type="region of interest" description="Disordered" evidence="1">
    <location>
        <begin position="1"/>
        <end position="25"/>
    </location>
</feature>
<dbReference type="OrthoDB" id="73168at2759"/>
<name>A0A0L6VHA2_9BASI</name>
<evidence type="ECO:0000313" key="3">
    <source>
        <dbReference type="EMBL" id="KNZ59932.1"/>
    </source>
</evidence>
<evidence type="ECO:0008006" key="5">
    <source>
        <dbReference type="Google" id="ProtNLM"/>
    </source>
</evidence>
<sequence>MVMMVIDNNRQSDGSSPLLSERRPDREESEQMALPLYVPFGYITFLVGLLWLFSRHYRSRALRRKPPPPWFPDPHTARDVYVSLLSMDPPPSQPVLVAALLARAMTDVKRIISLKESKQALMNLLQKGLVGDELWERLLMAEKELDVELSEVAAEAEEYSQGWGSVIFSIASEALQATMCQEIYKDIPNQRALKAAEIAAGRPFTPNPGELKILGSKPAVPAGPAKPATAPAPAPSAPVSQAKQAMLDNIRAAQAKAKGEGEKKAVATPPASVPPPPKPASAASSSSPALSDDELHNSSLVPSEPSSASKKKKPKKKKKN</sequence>
<evidence type="ECO:0000256" key="1">
    <source>
        <dbReference type="SAM" id="MobiDB-lite"/>
    </source>
</evidence>
<keyword evidence="2" id="KW-0472">Membrane</keyword>
<feature type="compositionally biased region" description="Basic residues" evidence="1">
    <location>
        <begin position="309"/>
        <end position="320"/>
    </location>
</feature>
<comment type="caution">
    <text evidence="3">The sequence shown here is derived from an EMBL/GenBank/DDBJ whole genome shotgun (WGS) entry which is preliminary data.</text>
</comment>
<reference evidence="3 4" key="1">
    <citation type="submission" date="2015-08" db="EMBL/GenBank/DDBJ databases">
        <title>Next Generation Sequencing and Analysis of the Genome of Puccinia sorghi L Schw, the Causal Agent of Maize Common Rust.</title>
        <authorList>
            <person name="Rochi L."/>
            <person name="Burguener G."/>
            <person name="Darino M."/>
            <person name="Turjanski A."/>
            <person name="Kreff E."/>
            <person name="Dieguez M.J."/>
            <person name="Sacco F."/>
        </authorList>
    </citation>
    <scope>NUCLEOTIDE SEQUENCE [LARGE SCALE GENOMIC DNA]</scope>
    <source>
        <strain evidence="3 4">RO10H11247</strain>
    </source>
</reference>
<feature type="compositionally biased region" description="Low complexity" evidence="1">
    <location>
        <begin position="215"/>
        <end position="229"/>
    </location>
</feature>
<protein>
    <recommendedName>
        <fullName evidence="5">Translocation protein SEC66</fullName>
    </recommendedName>
</protein>
<keyword evidence="4" id="KW-1185">Reference proteome</keyword>